<dbReference type="Proteomes" id="UP001152797">
    <property type="component" value="Unassembled WGS sequence"/>
</dbReference>
<protein>
    <recommendedName>
        <fullName evidence="2">DRBM domain-containing protein</fullName>
    </recommendedName>
</protein>
<dbReference type="EMBL" id="CAMXCT020006591">
    <property type="protein sequence ID" value="CAL1169945.1"/>
    <property type="molecule type" value="Genomic_DNA"/>
</dbReference>
<dbReference type="PROSITE" id="PS50137">
    <property type="entry name" value="DS_RBD"/>
    <property type="match status" value="1"/>
</dbReference>
<dbReference type="GO" id="GO:0003723">
    <property type="term" value="F:RNA binding"/>
    <property type="evidence" value="ECO:0007669"/>
    <property type="project" value="UniProtKB-UniRule"/>
</dbReference>
<evidence type="ECO:0000259" key="2">
    <source>
        <dbReference type="PROSITE" id="PS50137"/>
    </source>
</evidence>
<sequence>MENAGDCIGDLERCLRKVVSRPLWKNEPFYRFRPRPGNLGDYVAIVRLDALDPPMEFVGDAYKLKKVAKHSAALQALNYLELQSAENIRLATSKVSSDGGELQSARRRKRKWMNVELSGEGLNQDETAQATSFDSSGLPQAPEAIRNLANAKGRLLEFLVKEVRRSLDEEEVQWNFDFSVQESGFVVSLNLNVEGWAVGTFISGAFSRKKEAEQDAAKQALLHLQKIKAKRPQSLPATLRLPTDITVETLLERYLPANLREGEYDVTYAGYIVDRDVPLGMVTCPLPSAHREKHAFGSLEVASSSSHLKTHLDPCAPVTVMIKGEKKL</sequence>
<evidence type="ECO:0000313" key="3">
    <source>
        <dbReference type="EMBL" id="CAI4016570.1"/>
    </source>
</evidence>
<dbReference type="Gene3D" id="3.30.160.20">
    <property type="match status" value="1"/>
</dbReference>
<dbReference type="SUPFAM" id="SSF54768">
    <property type="entry name" value="dsRNA-binding domain-like"/>
    <property type="match status" value="1"/>
</dbReference>
<name>A0A9P1GJS5_9DINO</name>
<keyword evidence="1" id="KW-0694">RNA-binding</keyword>
<reference evidence="4" key="2">
    <citation type="submission" date="2024-04" db="EMBL/GenBank/DDBJ databases">
        <authorList>
            <person name="Chen Y."/>
            <person name="Shah S."/>
            <person name="Dougan E. K."/>
            <person name="Thang M."/>
            <person name="Chan C."/>
        </authorList>
    </citation>
    <scope>NUCLEOTIDE SEQUENCE [LARGE SCALE GENOMIC DNA]</scope>
</reference>
<keyword evidence="5" id="KW-1185">Reference proteome</keyword>
<comment type="caution">
    <text evidence="3">The sequence shown here is derived from an EMBL/GenBank/DDBJ whole genome shotgun (WGS) entry which is preliminary data.</text>
</comment>
<accession>A0A9P1GJS5</accession>
<proteinExistence type="predicted"/>
<dbReference type="OrthoDB" id="10554741at2759"/>
<dbReference type="EMBL" id="CAMXCT030006591">
    <property type="protein sequence ID" value="CAL4803882.1"/>
    <property type="molecule type" value="Genomic_DNA"/>
</dbReference>
<organism evidence="3">
    <name type="scientific">Cladocopium goreaui</name>
    <dbReference type="NCBI Taxonomy" id="2562237"/>
    <lineage>
        <taxon>Eukaryota</taxon>
        <taxon>Sar</taxon>
        <taxon>Alveolata</taxon>
        <taxon>Dinophyceae</taxon>
        <taxon>Suessiales</taxon>
        <taxon>Symbiodiniaceae</taxon>
        <taxon>Cladocopium</taxon>
    </lineage>
</organism>
<feature type="domain" description="DRBM" evidence="2">
    <location>
        <begin position="150"/>
        <end position="226"/>
    </location>
</feature>
<reference evidence="3" key="1">
    <citation type="submission" date="2022-10" db="EMBL/GenBank/DDBJ databases">
        <authorList>
            <person name="Chen Y."/>
            <person name="Dougan E. K."/>
            <person name="Chan C."/>
            <person name="Rhodes N."/>
            <person name="Thang M."/>
        </authorList>
    </citation>
    <scope>NUCLEOTIDE SEQUENCE</scope>
</reference>
<dbReference type="AlphaFoldDB" id="A0A9P1GJS5"/>
<gene>
    <name evidence="3" type="ORF">C1SCF055_LOCUS41299</name>
</gene>
<evidence type="ECO:0000313" key="5">
    <source>
        <dbReference type="Proteomes" id="UP001152797"/>
    </source>
</evidence>
<evidence type="ECO:0000313" key="4">
    <source>
        <dbReference type="EMBL" id="CAL1169945.1"/>
    </source>
</evidence>
<dbReference type="InterPro" id="IPR014720">
    <property type="entry name" value="dsRBD_dom"/>
</dbReference>
<dbReference type="EMBL" id="CAMXCT010006591">
    <property type="protein sequence ID" value="CAI4016570.1"/>
    <property type="molecule type" value="Genomic_DNA"/>
</dbReference>
<evidence type="ECO:0000256" key="1">
    <source>
        <dbReference type="PROSITE-ProRule" id="PRU00266"/>
    </source>
</evidence>